<dbReference type="EMBL" id="JAYMYQ010000001">
    <property type="protein sequence ID" value="KAK7362209.1"/>
    <property type="molecule type" value="Genomic_DNA"/>
</dbReference>
<sequence length="73" mass="8143">MSSNAIRITLQSLVLTRNPDQGPLCALPNHEALLRDSMLAVSWSSSEHFTRGAISIWYYPLEIVQSLKCLGEL</sequence>
<accession>A0AAN9R8Y5</accession>
<evidence type="ECO:0000313" key="1">
    <source>
        <dbReference type="EMBL" id="KAK7362209.1"/>
    </source>
</evidence>
<name>A0AAN9R8Y5_CANGL</name>
<reference evidence="1 2" key="1">
    <citation type="submission" date="2024-01" db="EMBL/GenBank/DDBJ databases">
        <title>The genomes of 5 underutilized Papilionoideae crops provide insights into root nodulation and disease resistanc.</title>
        <authorList>
            <person name="Jiang F."/>
        </authorList>
    </citation>
    <scope>NUCLEOTIDE SEQUENCE [LARGE SCALE GENOMIC DNA]</scope>
    <source>
        <strain evidence="1">LVBAO_FW01</strain>
        <tissue evidence="1">Leaves</tissue>
    </source>
</reference>
<dbReference type="Proteomes" id="UP001367508">
    <property type="component" value="Unassembled WGS sequence"/>
</dbReference>
<dbReference type="AlphaFoldDB" id="A0AAN9R8Y5"/>
<comment type="caution">
    <text evidence="1">The sequence shown here is derived from an EMBL/GenBank/DDBJ whole genome shotgun (WGS) entry which is preliminary data.</text>
</comment>
<evidence type="ECO:0000313" key="2">
    <source>
        <dbReference type="Proteomes" id="UP001367508"/>
    </source>
</evidence>
<proteinExistence type="predicted"/>
<protein>
    <submittedName>
        <fullName evidence="1">Uncharacterized protein</fullName>
    </submittedName>
</protein>
<keyword evidence="2" id="KW-1185">Reference proteome</keyword>
<gene>
    <name evidence="1" type="ORF">VNO77_04315</name>
</gene>
<organism evidence="1 2">
    <name type="scientific">Canavalia gladiata</name>
    <name type="common">Sword bean</name>
    <name type="synonym">Dolichos gladiatus</name>
    <dbReference type="NCBI Taxonomy" id="3824"/>
    <lineage>
        <taxon>Eukaryota</taxon>
        <taxon>Viridiplantae</taxon>
        <taxon>Streptophyta</taxon>
        <taxon>Embryophyta</taxon>
        <taxon>Tracheophyta</taxon>
        <taxon>Spermatophyta</taxon>
        <taxon>Magnoliopsida</taxon>
        <taxon>eudicotyledons</taxon>
        <taxon>Gunneridae</taxon>
        <taxon>Pentapetalae</taxon>
        <taxon>rosids</taxon>
        <taxon>fabids</taxon>
        <taxon>Fabales</taxon>
        <taxon>Fabaceae</taxon>
        <taxon>Papilionoideae</taxon>
        <taxon>50 kb inversion clade</taxon>
        <taxon>NPAAA clade</taxon>
        <taxon>indigoferoid/millettioid clade</taxon>
        <taxon>Phaseoleae</taxon>
        <taxon>Canavalia</taxon>
    </lineage>
</organism>